<proteinExistence type="predicted"/>
<sequence>ADAAMQQQMVEQGGAPGPGQGQNQQRKPAGPATASAAQPGMDLTKV</sequence>
<evidence type="ECO:0000256" key="1">
    <source>
        <dbReference type="SAM" id="MobiDB-lite"/>
    </source>
</evidence>
<name>X0WJA0_9ZZZZ</name>
<feature type="compositionally biased region" description="Polar residues" evidence="1">
    <location>
        <begin position="1"/>
        <end position="10"/>
    </location>
</feature>
<comment type="caution">
    <text evidence="2">The sequence shown here is derived from an EMBL/GenBank/DDBJ whole genome shotgun (WGS) entry which is preliminary data.</text>
</comment>
<dbReference type="EMBL" id="BARS01026220">
    <property type="protein sequence ID" value="GAG12776.1"/>
    <property type="molecule type" value="Genomic_DNA"/>
</dbReference>
<gene>
    <name evidence="2" type="ORF">S01H1_41342</name>
</gene>
<protein>
    <submittedName>
        <fullName evidence="2">Uncharacterized protein</fullName>
    </submittedName>
</protein>
<reference evidence="2" key="1">
    <citation type="journal article" date="2014" name="Front. Microbiol.">
        <title>High frequency of phylogenetically diverse reductive dehalogenase-homologous genes in deep subseafloor sedimentary metagenomes.</title>
        <authorList>
            <person name="Kawai M."/>
            <person name="Futagami T."/>
            <person name="Toyoda A."/>
            <person name="Takaki Y."/>
            <person name="Nishi S."/>
            <person name="Hori S."/>
            <person name="Arai W."/>
            <person name="Tsubouchi T."/>
            <person name="Morono Y."/>
            <person name="Uchiyama I."/>
            <person name="Ito T."/>
            <person name="Fujiyama A."/>
            <person name="Inagaki F."/>
            <person name="Takami H."/>
        </authorList>
    </citation>
    <scope>NUCLEOTIDE SEQUENCE</scope>
    <source>
        <strain evidence="2">Expedition CK06-06</strain>
    </source>
</reference>
<organism evidence="2">
    <name type="scientific">marine sediment metagenome</name>
    <dbReference type="NCBI Taxonomy" id="412755"/>
    <lineage>
        <taxon>unclassified sequences</taxon>
        <taxon>metagenomes</taxon>
        <taxon>ecological metagenomes</taxon>
    </lineage>
</organism>
<feature type="non-terminal residue" evidence="2">
    <location>
        <position position="1"/>
    </location>
</feature>
<evidence type="ECO:0000313" key="2">
    <source>
        <dbReference type="EMBL" id="GAG12776.1"/>
    </source>
</evidence>
<accession>X0WJA0</accession>
<feature type="region of interest" description="Disordered" evidence="1">
    <location>
        <begin position="1"/>
        <end position="46"/>
    </location>
</feature>
<dbReference type="AlphaFoldDB" id="X0WJA0"/>